<evidence type="ECO:0000256" key="7">
    <source>
        <dbReference type="SAM" id="Coils"/>
    </source>
</evidence>
<evidence type="ECO:0000259" key="9">
    <source>
        <dbReference type="PROSITE" id="PS50122"/>
    </source>
</evidence>
<dbReference type="GO" id="GO:0005737">
    <property type="term" value="C:cytoplasm"/>
    <property type="evidence" value="ECO:0007669"/>
    <property type="project" value="InterPro"/>
</dbReference>
<dbReference type="Gene3D" id="3.40.50.180">
    <property type="entry name" value="Methylesterase CheB, C-terminal domain"/>
    <property type="match status" value="1"/>
</dbReference>
<evidence type="ECO:0000256" key="1">
    <source>
        <dbReference type="ARBA" id="ARBA00001541"/>
    </source>
</evidence>
<dbReference type="SUPFAM" id="SSF53335">
    <property type="entry name" value="S-adenosyl-L-methionine-dependent methyltransferases"/>
    <property type="match status" value="1"/>
</dbReference>
<dbReference type="PROSITE" id="PS50122">
    <property type="entry name" value="CHEB"/>
    <property type="match status" value="1"/>
</dbReference>
<dbReference type="EC" id="2.1.1.80" evidence="2"/>
<feature type="domain" description="CheB-type methylesterase" evidence="9">
    <location>
        <begin position="9"/>
        <end position="198"/>
    </location>
</feature>
<dbReference type="InterPro" id="IPR029063">
    <property type="entry name" value="SAM-dependent_MTases_sf"/>
</dbReference>
<dbReference type="RefSeq" id="WP_153248228.1">
    <property type="nucleotide sequence ID" value="NZ_CP044205.1"/>
</dbReference>
<reference evidence="11 12" key="1">
    <citation type="submission" date="2019-09" db="EMBL/GenBank/DDBJ databases">
        <title>Ecophysiology of the spiral-shaped methanotroph Methylospira mobilis as revealed by the complete genome sequence.</title>
        <authorList>
            <person name="Oshkin I.Y."/>
            <person name="Dedysh S.N."/>
            <person name="Miroshnikov K."/>
            <person name="Danilova O.V."/>
            <person name="Hakobyan A."/>
            <person name="Liesack W."/>
        </authorList>
    </citation>
    <scope>NUCLEOTIDE SEQUENCE [LARGE SCALE GENOMIC DNA]</scope>
    <source>
        <strain evidence="11 12">Shm1</strain>
    </source>
</reference>
<keyword evidence="12" id="KW-1185">Reference proteome</keyword>
<evidence type="ECO:0000256" key="8">
    <source>
        <dbReference type="SAM" id="MobiDB-lite"/>
    </source>
</evidence>
<dbReference type="PANTHER" id="PTHR24422:SF27">
    <property type="entry name" value="PROTEIN-GLUTAMATE O-METHYLTRANSFERASE"/>
    <property type="match status" value="1"/>
</dbReference>
<comment type="catalytic activity">
    <reaction evidence="1">
        <text>L-glutamyl-[protein] + S-adenosyl-L-methionine = [protein]-L-glutamate 5-O-methyl ester + S-adenosyl-L-homocysteine</text>
        <dbReference type="Rhea" id="RHEA:24452"/>
        <dbReference type="Rhea" id="RHEA-COMP:10208"/>
        <dbReference type="Rhea" id="RHEA-COMP:10311"/>
        <dbReference type="ChEBI" id="CHEBI:29973"/>
        <dbReference type="ChEBI" id="CHEBI:57856"/>
        <dbReference type="ChEBI" id="CHEBI:59789"/>
        <dbReference type="ChEBI" id="CHEBI:82795"/>
        <dbReference type="EC" id="2.1.1.80"/>
    </reaction>
</comment>
<dbReference type="InterPro" id="IPR036804">
    <property type="entry name" value="CheR_N_sf"/>
</dbReference>
<evidence type="ECO:0000313" key="11">
    <source>
        <dbReference type="EMBL" id="QFY42247.1"/>
    </source>
</evidence>
<evidence type="ECO:0000256" key="3">
    <source>
        <dbReference type="ARBA" id="ARBA00022603"/>
    </source>
</evidence>
<feature type="domain" description="CheR-type methyltransferase" evidence="10">
    <location>
        <begin position="225"/>
        <end position="470"/>
    </location>
</feature>
<dbReference type="PANTHER" id="PTHR24422">
    <property type="entry name" value="CHEMOTAXIS PROTEIN METHYLTRANSFERASE"/>
    <property type="match status" value="1"/>
</dbReference>
<dbReference type="GO" id="GO:0008983">
    <property type="term" value="F:protein-glutamate O-methyltransferase activity"/>
    <property type="evidence" value="ECO:0007669"/>
    <property type="project" value="UniProtKB-EC"/>
</dbReference>
<dbReference type="Gene3D" id="3.40.50.150">
    <property type="entry name" value="Vaccinia Virus protein VP39"/>
    <property type="match status" value="1"/>
</dbReference>
<dbReference type="Pfam" id="PF03705">
    <property type="entry name" value="CheR_N"/>
    <property type="match status" value="1"/>
</dbReference>
<protein>
    <recommendedName>
        <fullName evidence="2">protein-glutamate O-methyltransferase</fullName>
        <ecNumber evidence="2">2.1.1.80</ecNumber>
    </recommendedName>
</protein>
<dbReference type="Gene3D" id="3.30.450.20">
    <property type="entry name" value="PAS domain"/>
    <property type="match status" value="1"/>
</dbReference>
<sequence>MPIKKTDDAATVFHIVGIGASAGGLEAFKQFFLHTAADTGMAFVLVSHLDPDRDSLLADILQRSTIMPVAEALDQMPVEPNRVYVIPPNREMVIAQGRLQLSVPLEPRGQRMAVDKFLGSLAEDRKKSAIGIVLSGSGTDGTLGLQAIQDQGGVTFAQQPDTAEFDGMPSSAIQAGCATHILPVDKMPEAVLACAGTLASQTETPAFSTMKSGIRAILKQLLDFTGHDFSLYKKSTIVRRIERRMHQLHIEDIEVYAHYIEENPDESRNLFKELLINVTGFFRDAEAFAVLRNDILPKMCRDKADDYVFRVWVAGCATGEEAYTIAILLRELMEKTHQPFKTQIYSTDLDDSAIAVARQGIYPPSIAQDVAQERLQRFFTREDARYRVKKDIREMVVFATQNVIKDPPFTRIDLISCRNLLIYLTAELQNRLIPKFHYALNPGGVLFLSPSESIGNHTELFSSIHRKWKFYRVSHSNLSSRAAMARGMHRPAESGGKPPEQAMKKASRTKPLQHANYWTPVQCFAQASVTANLQGDIICSHGETGRYLHPASEHTKLNVIEMAREGLELELRSAFHAAAGEGIATLNREVRIESYGGSTSLSLSVKPLPCPVGAQRLLLVSFHDVTDTAVKLGRERSAKPGRIEELERDLAYLKECHQTTVEELQVSNEELKSTNEELQSTNEELQSTNEELETSTDELHLANEELITVNSELHSKIEQLERMQNDMKNLLDNISVGIIFLDRRLMIRSFTQEAVRIYPLIATDVGRPLNDFKPVVEEGGELLPAARSVLESLMPYERELKINGNAWVLARIQPYRMLDNVIDGIVLTFTDITARINAVAAQEALNLAEGIVNTVREPLVVLDSTMKVVTASRSFYQEFQVTAEETAGSLIFDLGCRQWDHPALHELLEKILPDDRGFEGFVLEQDFPVIGHRRIVLNARQFIGKAGEPQLILLSMEVDA</sequence>
<dbReference type="KEGG" id="mmob:F6R98_06080"/>
<evidence type="ECO:0000259" key="10">
    <source>
        <dbReference type="PROSITE" id="PS50123"/>
    </source>
</evidence>
<dbReference type="AlphaFoldDB" id="A0A5Q0BJA9"/>
<dbReference type="InterPro" id="IPR022641">
    <property type="entry name" value="CheR_N"/>
</dbReference>
<dbReference type="InterPro" id="IPR022642">
    <property type="entry name" value="CheR_C"/>
</dbReference>
<dbReference type="CDD" id="cd16434">
    <property type="entry name" value="CheB-CheR_fusion"/>
    <property type="match status" value="1"/>
</dbReference>
<accession>A0A5Q0BJA9</accession>
<dbReference type="Pfam" id="PF01739">
    <property type="entry name" value="CheR"/>
    <property type="match status" value="1"/>
</dbReference>
<dbReference type="GO" id="GO:0032259">
    <property type="term" value="P:methylation"/>
    <property type="evidence" value="ECO:0007669"/>
    <property type="project" value="UniProtKB-KW"/>
</dbReference>
<dbReference type="GO" id="GO:0006935">
    <property type="term" value="P:chemotaxis"/>
    <property type="evidence" value="ECO:0007669"/>
    <property type="project" value="UniProtKB-UniRule"/>
</dbReference>
<dbReference type="InParanoid" id="A0A5Q0BJA9"/>
<dbReference type="PRINTS" id="PR00996">
    <property type="entry name" value="CHERMTFRASE"/>
</dbReference>
<feature type="active site" evidence="6">
    <location>
        <position position="48"/>
    </location>
</feature>
<dbReference type="OrthoDB" id="9816309at2"/>
<dbReference type="PROSITE" id="PS50123">
    <property type="entry name" value="CHER"/>
    <property type="match status" value="1"/>
</dbReference>
<keyword evidence="6" id="KW-0145">Chemotaxis</keyword>
<keyword evidence="6" id="KW-0378">Hydrolase</keyword>
<keyword evidence="3 11" id="KW-0489">Methyltransferase</keyword>
<gene>
    <name evidence="11" type="ORF">F6R98_06080</name>
</gene>
<evidence type="ECO:0000256" key="2">
    <source>
        <dbReference type="ARBA" id="ARBA00012534"/>
    </source>
</evidence>
<dbReference type="InterPro" id="IPR035909">
    <property type="entry name" value="CheB_C"/>
</dbReference>
<dbReference type="Proteomes" id="UP000325755">
    <property type="component" value="Chromosome"/>
</dbReference>
<dbReference type="CDD" id="cd02440">
    <property type="entry name" value="AdoMet_MTases"/>
    <property type="match status" value="1"/>
</dbReference>
<dbReference type="Pfam" id="PF01339">
    <property type="entry name" value="CheB_methylest"/>
    <property type="match status" value="1"/>
</dbReference>
<evidence type="ECO:0000256" key="4">
    <source>
        <dbReference type="ARBA" id="ARBA00022679"/>
    </source>
</evidence>
<evidence type="ECO:0000256" key="6">
    <source>
        <dbReference type="PROSITE-ProRule" id="PRU00050"/>
    </source>
</evidence>
<proteinExistence type="predicted"/>
<dbReference type="Pfam" id="PF13596">
    <property type="entry name" value="PAS_10"/>
    <property type="match status" value="1"/>
</dbReference>
<keyword evidence="4 11" id="KW-0808">Transferase</keyword>
<dbReference type="InterPro" id="IPR050903">
    <property type="entry name" value="Bact_Chemotaxis_MeTrfase"/>
</dbReference>
<dbReference type="SMART" id="SM00138">
    <property type="entry name" value="MeTrc"/>
    <property type="match status" value="1"/>
</dbReference>
<dbReference type="Gene3D" id="1.10.155.10">
    <property type="entry name" value="Chemotaxis receptor methyltransferase CheR, N-terminal domain"/>
    <property type="match status" value="1"/>
</dbReference>
<evidence type="ECO:0000256" key="5">
    <source>
        <dbReference type="ARBA" id="ARBA00022691"/>
    </source>
</evidence>
<feature type="active site" evidence="6">
    <location>
        <position position="140"/>
    </location>
</feature>
<dbReference type="GO" id="GO:0008984">
    <property type="term" value="F:protein-glutamate methylesterase activity"/>
    <property type="evidence" value="ECO:0007669"/>
    <property type="project" value="InterPro"/>
</dbReference>
<evidence type="ECO:0000313" key="12">
    <source>
        <dbReference type="Proteomes" id="UP000325755"/>
    </source>
</evidence>
<organism evidence="11 12">
    <name type="scientific">Candidatus Methylospira mobilis</name>
    <dbReference type="NCBI Taxonomy" id="1808979"/>
    <lineage>
        <taxon>Bacteria</taxon>
        <taxon>Pseudomonadati</taxon>
        <taxon>Pseudomonadota</taxon>
        <taxon>Gammaproteobacteria</taxon>
        <taxon>Methylococcales</taxon>
        <taxon>Methylococcaceae</taxon>
        <taxon>Candidatus Methylospira</taxon>
    </lineage>
</organism>
<keyword evidence="5" id="KW-0949">S-adenosyl-L-methionine</keyword>
<dbReference type="EMBL" id="CP044205">
    <property type="protein sequence ID" value="QFY42247.1"/>
    <property type="molecule type" value="Genomic_DNA"/>
</dbReference>
<feature type="region of interest" description="Disordered" evidence="8">
    <location>
        <begin position="489"/>
        <end position="509"/>
    </location>
</feature>
<name>A0A5Q0BJA9_9GAMM</name>
<dbReference type="InterPro" id="IPR000780">
    <property type="entry name" value="CheR_MeTrfase"/>
</dbReference>
<feature type="active site" evidence="6">
    <location>
        <position position="21"/>
    </location>
</feature>
<keyword evidence="7" id="KW-0175">Coiled coil</keyword>
<dbReference type="SUPFAM" id="SSF47757">
    <property type="entry name" value="Chemotaxis receptor methyltransferase CheR, N-terminal domain"/>
    <property type="match status" value="1"/>
</dbReference>
<dbReference type="SUPFAM" id="SSF55785">
    <property type="entry name" value="PYP-like sensor domain (PAS domain)"/>
    <property type="match status" value="2"/>
</dbReference>
<dbReference type="InterPro" id="IPR000673">
    <property type="entry name" value="Sig_transdc_resp-reg_Me-estase"/>
</dbReference>
<feature type="coiled-coil region" evidence="7">
    <location>
        <begin position="654"/>
        <end position="733"/>
    </location>
</feature>
<dbReference type="InterPro" id="IPR035965">
    <property type="entry name" value="PAS-like_dom_sf"/>
</dbReference>
<dbReference type="SUPFAM" id="SSF52738">
    <property type="entry name" value="Methylesterase CheB, C-terminal domain"/>
    <property type="match status" value="1"/>
</dbReference>
<dbReference type="GO" id="GO:0000156">
    <property type="term" value="F:phosphorelay response regulator activity"/>
    <property type="evidence" value="ECO:0007669"/>
    <property type="project" value="InterPro"/>
</dbReference>